<keyword evidence="2" id="KW-1185">Reference proteome</keyword>
<dbReference type="EMBL" id="FNMV01000001">
    <property type="protein sequence ID" value="SDW16948.1"/>
    <property type="molecule type" value="Genomic_DNA"/>
</dbReference>
<sequence length="39" mass="4571">MTRENILAYLVLIFIYLLKSISDPELVLPKLSLLSFFKK</sequence>
<proteinExistence type="predicted"/>
<dbReference type="AlphaFoldDB" id="A0A1H2RCK5"/>
<name>A0A1H2RCK5_9FLAO</name>
<dbReference type="STRING" id="229203.SAMN05444338_101389"/>
<gene>
    <name evidence="1" type="ORF">SAMN05444338_101389</name>
</gene>
<dbReference type="Proteomes" id="UP000198569">
    <property type="component" value="Unassembled WGS sequence"/>
</dbReference>
<protein>
    <submittedName>
        <fullName evidence="1">Uncharacterized protein</fullName>
    </submittedName>
</protein>
<evidence type="ECO:0000313" key="2">
    <source>
        <dbReference type="Proteomes" id="UP000198569"/>
    </source>
</evidence>
<accession>A0A1H2RCK5</accession>
<reference evidence="2" key="1">
    <citation type="submission" date="2016-10" db="EMBL/GenBank/DDBJ databases">
        <authorList>
            <person name="Varghese N."/>
            <person name="Submissions S."/>
        </authorList>
    </citation>
    <scope>NUCLEOTIDE SEQUENCE [LARGE SCALE GENOMIC DNA]</scope>
    <source>
        <strain evidence="2">DSM 15718</strain>
    </source>
</reference>
<evidence type="ECO:0000313" key="1">
    <source>
        <dbReference type="EMBL" id="SDW16948.1"/>
    </source>
</evidence>
<organism evidence="1 2">
    <name type="scientific">Flavobacterium degerlachei</name>
    <dbReference type="NCBI Taxonomy" id="229203"/>
    <lineage>
        <taxon>Bacteria</taxon>
        <taxon>Pseudomonadati</taxon>
        <taxon>Bacteroidota</taxon>
        <taxon>Flavobacteriia</taxon>
        <taxon>Flavobacteriales</taxon>
        <taxon>Flavobacteriaceae</taxon>
        <taxon>Flavobacterium</taxon>
    </lineage>
</organism>